<evidence type="ECO:0000313" key="2">
    <source>
        <dbReference type="Proteomes" id="UP001201163"/>
    </source>
</evidence>
<keyword evidence="2" id="KW-1185">Reference proteome</keyword>
<reference evidence="1" key="1">
    <citation type="submission" date="2022-01" db="EMBL/GenBank/DDBJ databases">
        <title>Comparative genomics reveals a dynamic genome evolution in the ectomycorrhizal milk-cap (Lactarius) mushrooms.</title>
        <authorList>
            <consortium name="DOE Joint Genome Institute"/>
            <person name="Lebreton A."/>
            <person name="Tang N."/>
            <person name="Kuo A."/>
            <person name="LaButti K."/>
            <person name="Drula E."/>
            <person name="Barry K."/>
            <person name="Clum A."/>
            <person name="Lipzen A."/>
            <person name="Mousain D."/>
            <person name="Ng V."/>
            <person name="Wang R."/>
            <person name="Wang X."/>
            <person name="Dai Y."/>
            <person name="Henrissat B."/>
            <person name="Grigoriev I.V."/>
            <person name="Guerin-Laguette A."/>
            <person name="Yu F."/>
            <person name="Martin F.M."/>
        </authorList>
    </citation>
    <scope>NUCLEOTIDE SEQUENCE</scope>
    <source>
        <strain evidence="1">QP</strain>
    </source>
</reference>
<sequence>MVFCRVGRFDPFDMDLMTGLALFVCARGSFDAKITGSGNYTRSAEATSGLRRTIALEWMAEAIFHAYRDVDGGGELSGLRAQPAPGSIDHLALQFVVAQGDSREVVVDSKKGVKKKLCQGPRFRFCVPGCEPFPCLNEQADGGGFASIRDPVRRGSQRLRQLRRDGHDVVIAHRMSSRAGTICQSIVRKQTAENTKALSWFGSESAVGHRFGFTRAG</sequence>
<accession>A0AAD4L5M2</accession>
<organism evidence="1 2">
    <name type="scientific">Lactarius akahatsu</name>
    <dbReference type="NCBI Taxonomy" id="416441"/>
    <lineage>
        <taxon>Eukaryota</taxon>
        <taxon>Fungi</taxon>
        <taxon>Dikarya</taxon>
        <taxon>Basidiomycota</taxon>
        <taxon>Agaricomycotina</taxon>
        <taxon>Agaricomycetes</taxon>
        <taxon>Russulales</taxon>
        <taxon>Russulaceae</taxon>
        <taxon>Lactarius</taxon>
    </lineage>
</organism>
<comment type="caution">
    <text evidence="1">The sequence shown here is derived from an EMBL/GenBank/DDBJ whole genome shotgun (WGS) entry which is preliminary data.</text>
</comment>
<dbReference type="Proteomes" id="UP001201163">
    <property type="component" value="Unassembled WGS sequence"/>
</dbReference>
<evidence type="ECO:0000313" key="1">
    <source>
        <dbReference type="EMBL" id="KAH8979097.1"/>
    </source>
</evidence>
<protein>
    <submittedName>
        <fullName evidence="1">Uncharacterized protein</fullName>
    </submittedName>
</protein>
<dbReference type="AlphaFoldDB" id="A0AAD4L5M2"/>
<dbReference type="EMBL" id="JAKELL010000185">
    <property type="protein sequence ID" value="KAH8979097.1"/>
    <property type="molecule type" value="Genomic_DNA"/>
</dbReference>
<gene>
    <name evidence="1" type="ORF">EDB92DRAFT_427426</name>
</gene>
<name>A0AAD4L5M2_9AGAM</name>
<proteinExistence type="predicted"/>